<dbReference type="AlphaFoldDB" id="A0A3N4KH68"/>
<proteinExistence type="predicted"/>
<accession>A0A3N4KH68</accession>
<sequence length="223" mass="25503">MENENYDKKGKMPEYWIPLEIEDDREPARTPETGIYHSESSRDAAAVCGLDDEDNRLIMYMTLAVMRDPDLDELLKRSETDPTCGEEIRLRLISLYPSAGGINDLLRRLHRSRIKEGKKRPWAASPHIIIRPAGGRVHRTVGGLRLPGTALEPLVRRTENRITRPPRGRKRTRGGTLRPEETKILVDRFESVLSFQESAENNSEEPVKEDEMSVDWIGNGFLE</sequence>
<keyword evidence="2" id="KW-1185">Reference proteome</keyword>
<dbReference type="InParanoid" id="A0A3N4KH68"/>
<name>A0A3N4KH68_9PEZI</name>
<organism evidence="1 2">
    <name type="scientific">Morchella conica CCBAS932</name>
    <dbReference type="NCBI Taxonomy" id="1392247"/>
    <lineage>
        <taxon>Eukaryota</taxon>
        <taxon>Fungi</taxon>
        <taxon>Dikarya</taxon>
        <taxon>Ascomycota</taxon>
        <taxon>Pezizomycotina</taxon>
        <taxon>Pezizomycetes</taxon>
        <taxon>Pezizales</taxon>
        <taxon>Morchellaceae</taxon>
        <taxon>Morchella</taxon>
    </lineage>
</organism>
<reference evidence="1 2" key="1">
    <citation type="journal article" date="2018" name="Nat. Ecol. Evol.">
        <title>Pezizomycetes genomes reveal the molecular basis of ectomycorrhizal truffle lifestyle.</title>
        <authorList>
            <person name="Murat C."/>
            <person name="Payen T."/>
            <person name="Noel B."/>
            <person name="Kuo A."/>
            <person name="Morin E."/>
            <person name="Chen J."/>
            <person name="Kohler A."/>
            <person name="Krizsan K."/>
            <person name="Balestrini R."/>
            <person name="Da Silva C."/>
            <person name="Montanini B."/>
            <person name="Hainaut M."/>
            <person name="Levati E."/>
            <person name="Barry K.W."/>
            <person name="Belfiori B."/>
            <person name="Cichocki N."/>
            <person name="Clum A."/>
            <person name="Dockter R.B."/>
            <person name="Fauchery L."/>
            <person name="Guy J."/>
            <person name="Iotti M."/>
            <person name="Le Tacon F."/>
            <person name="Lindquist E.A."/>
            <person name="Lipzen A."/>
            <person name="Malagnac F."/>
            <person name="Mello A."/>
            <person name="Molinier V."/>
            <person name="Miyauchi S."/>
            <person name="Poulain J."/>
            <person name="Riccioni C."/>
            <person name="Rubini A."/>
            <person name="Sitrit Y."/>
            <person name="Splivallo R."/>
            <person name="Traeger S."/>
            <person name="Wang M."/>
            <person name="Zifcakova L."/>
            <person name="Wipf D."/>
            <person name="Zambonelli A."/>
            <person name="Paolocci F."/>
            <person name="Nowrousian M."/>
            <person name="Ottonello S."/>
            <person name="Baldrian P."/>
            <person name="Spatafora J.W."/>
            <person name="Henrissat B."/>
            <person name="Nagy L.G."/>
            <person name="Aury J.M."/>
            <person name="Wincker P."/>
            <person name="Grigoriev I.V."/>
            <person name="Bonfante P."/>
            <person name="Martin F.M."/>
        </authorList>
    </citation>
    <scope>NUCLEOTIDE SEQUENCE [LARGE SCALE GENOMIC DNA]</scope>
    <source>
        <strain evidence="1 2">CCBAS932</strain>
    </source>
</reference>
<dbReference type="OrthoDB" id="5384073at2759"/>
<dbReference type="EMBL" id="ML119147">
    <property type="protein sequence ID" value="RPB09893.1"/>
    <property type="molecule type" value="Genomic_DNA"/>
</dbReference>
<gene>
    <name evidence="1" type="ORF">P167DRAFT_576757</name>
</gene>
<protein>
    <submittedName>
        <fullName evidence="1">Uncharacterized protein</fullName>
    </submittedName>
</protein>
<evidence type="ECO:0000313" key="1">
    <source>
        <dbReference type="EMBL" id="RPB09893.1"/>
    </source>
</evidence>
<dbReference type="Proteomes" id="UP000277580">
    <property type="component" value="Unassembled WGS sequence"/>
</dbReference>
<evidence type="ECO:0000313" key="2">
    <source>
        <dbReference type="Proteomes" id="UP000277580"/>
    </source>
</evidence>